<evidence type="ECO:0000313" key="2">
    <source>
        <dbReference type="EMBL" id="GII78853.1"/>
    </source>
</evidence>
<dbReference type="SUPFAM" id="SSF53335">
    <property type="entry name" value="S-adenosyl-L-methionine-dependent methyltransferases"/>
    <property type="match status" value="1"/>
</dbReference>
<name>A0A919V2E2_9ACTN</name>
<dbReference type="RefSeq" id="WP_203988233.1">
    <property type="nucleotide sequence ID" value="NZ_BOOU01000053.1"/>
</dbReference>
<gene>
    <name evidence="2" type="ORF">Sru01_38350</name>
</gene>
<evidence type="ECO:0000256" key="1">
    <source>
        <dbReference type="SAM" id="MobiDB-lite"/>
    </source>
</evidence>
<dbReference type="Gene3D" id="3.40.50.150">
    <property type="entry name" value="Vaccinia Virus protein VP39"/>
    <property type="match status" value="1"/>
</dbReference>
<reference evidence="2" key="1">
    <citation type="submission" date="2021-01" db="EMBL/GenBank/DDBJ databases">
        <title>Whole genome shotgun sequence of Sphaerisporangium rufum NBRC 109079.</title>
        <authorList>
            <person name="Komaki H."/>
            <person name="Tamura T."/>
        </authorList>
    </citation>
    <scope>NUCLEOTIDE SEQUENCE</scope>
    <source>
        <strain evidence="2">NBRC 109079</strain>
    </source>
</reference>
<sequence length="245" mass="25764">MVNDAALFFEQFLRFPGTTGAVAPSSRRLARAVAGPVPERGDPLVVELGPGTGVFTEEIQRRLGGRGRHLAVEINPALARRLTARVPGAAVVVGDAARLPALLADQGLGRAEVVVSGLPWAAFSGALQDRLLGAIAGALAADGAFTTFAYVHARALPAAIAFRHRLGECFEEVVPGRTVWRNMPPAFVYHARRPRLLSPLQAAAAAGQRGRPAGFAQGMAASTRASTIRLSPPRSGCHCTPTQKR</sequence>
<dbReference type="InterPro" id="IPR029063">
    <property type="entry name" value="SAM-dependent_MTases_sf"/>
</dbReference>
<proteinExistence type="predicted"/>
<keyword evidence="3" id="KW-1185">Reference proteome</keyword>
<evidence type="ECO:0000313" key="3">
    <source>
        <dbReference type="Proteomes" id="UP000655287"/>
    </source>
</evidence>
<comment type="caution">
    <text evidence="2">The sequence shown here is derived from an EMBL/GenBank/DDBJ whole genome shotgun (WGS) entry which is preliminary data.</text>
</comment>
<feature type="region of interest" description="Disordered" evidence="1">
    <location>
        <begin position="224"/>
        <end position="245"/>
    </location>
</feature>
<accession>A0A919V2E2</accession>
<dbReference type="Proteomes" id="UP000655287">
    <property type="component" value="Unassembled WGS sequence"/>
</dbReference>
<dbReference type="AlphaFoldDB" id="A0A919V2E2"/>
<protein>
    <recommendedName>
        <fullName evidence="4">Phospholipid N-methyltransferase</fullName>
    </recommendedName>
</protein>
<organism evidence="2 3">
    <name type="scientific">Sphaerisporangium rufum</name>
    <dbReference type="NCBI Taxonomy" id="1381558"/>
    <lineage>
        <taxon>Bacteria</taxon>
        <taxon>Bacillati</taxon>
        <taxon>Actinomycetota</taxon>
        <taxon>Actinomycetes</taxon>
        <taxon>Streptosporangiales</taxon>
        <taxon>Streptosporangiaceae</taxon>
        <taxon>Sphaerisporangium</taxon>
    </lineage>
</organism>
<dbReference type="CDD" id="cd02440">
    <property type="entry name" value="AdoMet_MTases"/>
    <property type="match status" value="1"/>
</dbReference>
<evidence type="ECO:0008006" key="4">
    <source>
        <dbReference type="Google" id="ProtNLM"/>
    </source>
</evidence>
<dbReference type="EMBL" id="BOOU01000053">
    <property type="protein sequence ID" value="GII78853.1"/>
    <property type="molecule type" value="Genomic_DNA"/>
</dbReference>